<dbReference type="EMBL" id="NIPO01000001">
    <property type="protein sequence ID" value="PJR03257.1"/>
    <property type="molecule type" value="Genomic_DNA"/>
</dbReference>
<dbReference type="AlphaFoldDB" id="A0A2M9R318"/>
<dbReference type="Gene3D" id="3.40.1190.10">
    <property type="entry name" value="Mur-like, catalytic domain"/>
    <property type="match status" value="1"/>
</dbReference>
<evidence type="ECO:0000313" key="9">
    <source>
        <dbReference type="EMBL" id="PJR03257.1"/>
    </source>
</evidence>
<dbReference type="RefSeq" id="WP_100676826.1">
    <property type="nucleotide sequence ID" value="NZ_NIPO01000001.1"/>
</dbReference>
<dbReference type="Gene3D" id="2.40.37.10">
    <property type="entry name" value="Lyase, Ornithine Decarboxylase, Chain A, domain 1"/>
    <property type="match status" value="1"/>
</dbReference>
<dbReference type="Pfam" id="PF00842">
    <property type="entry name" value="Ala_racemase_C"/>
    <property type="match status" value="1"/>
</dbReference>
<comment type="similarity">
    <text evidence="5">Belongs to the alanine racemase family.</text>
</comment>
<dbReference type="SUPFAM" id="SSF50621">
    <property type="entry name" value="Alanine racemase C-terminal domain-like"/>
    <property type="match status" value="1"/>
</dbReference>
<feature type="domain" description="Alanine racemase C-terminal" evidence="8">
    <location>
        <begin position="685"/>
        <end position="809"/>
    </location>
</feature>
<protein>
    <recommendedName>
        <fullName evidence="5">Alanine racemase</fullName>
        <ecNumber evidence="5">5.1.1.1</ecNumber>
    </recommendedName>
</protein>
<dbReference type="NCBIfam" id="NF008897">
    <property type="entry name" value="PRK11930.1"/>
    <property type="match status" value="1"/>
</dbReference>
<proteinExistence type="inferred from homology"/>
<name>A0A2M9R318_9FLAO</name>
<dbReference type="FunFam" id="3.20.20.10:FF:000002">
    <property type="entry name" value="Alanine racemase"/>
    <property type="match status" value="1"/>
</dbReference>
<dbReference type="InterPro" id="IPR036615">
    <property type="entry name" value="Mur_ligase_C_dom_sf"/>
</dbReference>
<dbReference type="InterPro" id="IPR009006">
    <property type="entry name" value="Ala_racemase/Decarboxylase_C"/>
</dbReference>
<evidence type="ECO:0000313" key="10">
    <source>
        <dbReference type="Proteomes" id="UP000231960"/>
    </source>
</evidence>
<sequence length="811" mass="92815">MNFSVDILAKQMQAEYFGSQEVIDISDVSVDSRSLQNRAGVLFFALTGENHNGHTFIPALLKQNVNYFVVEKLPEKLPENSVFFLVKNAKKALQNFAAYYRGLYDFPVIGITGSNGKTIVKEWLSFLLTPFYQVIKSPKSYNSQVGVPLSVFGINDRHNLGIFEAGISLPHEMDKLERIIRPNIGILTSIGSSHDEGFLTRQQKINEKLKLFVHCEVIIMPYMEEVIPLLPAQTEVWSYTFDEYVEAKIKFKLTDNQLFVSVDKERFEVDIPFTDKASVQNMATCITTLLALNMSKDYIQTHIPKLFKVNMRLQVIDGQRGCTIIDDSYSSDYQSLKIALDFLEQQRTNESKTVILSDIYQSGFPDDVLYEKISHLLAQNQINRVIGIGESISRYLINTPNFQRFPDTASFLRDYNLQSFRNETILIKGARKFAFERIVTELEEKTHETVLEINLDAIRDNLNFYRSKIYPETKVMVMVKAFGYGNGSYEIAKLLAHQKVDYLGVAFADEGVELRKSGIQIPIVVMNPESSTFSTLITYGLEPEIYSLKELKDFVNEVKKSENHHYPVHIKLNTGMNRLGFKQANLPELITYLKDTHWVKVKSIFSHLAASDDKTQQDFTLQQIRQFDDWSGQLMKSLNIQPIRHILNTSGIYHFAEYQFDMVRLGIGLYGVGNHSEENQKLKNVAKLKTVILQINEIETSESVGYGRKYRADKPQRIATIPIGYADGIRRAYGNEKGSVLVHGQRVKIIGSICMDMLMIDITNIPATEGDEVVIFDENLRITEIAEKWETIPYEVMTSISQRVKRIFYKE</sequence>
<comment type="caution">
    <text evidence="9">The sequence shown here is derived from an EMBL/GenBank/DDBJ whole genome shotgun (WGS) entry which is preliminary data.</text>
</comment>
<reference evidence="9 10" key="1">
    <citation type="submission" date="2017-06" db="EMBL/GenBank/DDBJ databases">
        <title>Description of Avrilella dinanensis gen. nov. sp. nov.</title>
        <authorList>
            <person name="Leyer C."/>
            <person name="Sassi M."/>
            <person name="Minet J."/>
            <person name="Kayal S."/>
            <person name="Cattoir V."/>
        </authorList>
    </citation>
    <scope>NUCLEOTIDE SEQUENCE [LARGE SCALE GENOMIC DNA]</scope>
    <source>
        <strain evidence="9 10">UR159</strain>
    </source>
</reference>
<dbReference type="NCBIfam" id="TIGR00492">
    <property type="entry name" value="alr"/>
    <property type="match status" value="1"/>
</dbReference>
<dbReference type="PANTHER" id="PTHR30511">
    <property type="entry name" value="ALANINE RACEMASE"/>
    <property type="match status" value="1"/>
</dbReference>
<comment type="pathway">
    <text evidence="5">Amino-acid biosynthesis; D-alanine biosynthesis; D-alanine from L-alanine: step 1/1.</text>
</comment>
<dbReference type="GO" id="GO:0005829">
    <property type="term" value="C:cytosol"/>
    <property type="evidence" value="ECO:0007669"/>
    <property type="project" value="TreeGrafter"/>
</dbReference>
<dbReference type="SUPFAM" id="SSF63418">
    <property type="entry name" value="MurE/MurF N-terminal domain"/>
    <property type="match status" value="1"/>
</dbReference>
<dbReference type="GO" id="GO:0005524">
    <property type="term" value="F:ATP binding"/>
    <property type="evidence" value="ECO:0007669"/>
    <property type="project" value="InterPro"/>
</dbReference>
<dbReference type="InterPro" id="IPR011079">
    <property type="entry name" value="Ala_racemase_C"/>
</dbReference>
<dbReference type="GO" id="GO:0030632">
    <property type="term" value="P:D-alanine biosynthetic process"/>
    <property type="evidence" value="ECO:0007669"/>
    <property type="project" value="UniProtKB-UniRule"/>
</dbReference>
<comment type="catalytic activity">
    <reaction evidence="1 5">
        <text>L-alanine = D-alanine</text>
        <dbReference type="Rhea" id="RHEA:20249"/>
        <dbReference type="ChEBI" id="CHEBI:57416"/>
        <dbReference type="ChEBI" id="CHEBI:57972"/>
        <dbReference type="EC" id="5.1.1.1"/>
    </reaction>
</comment>
<dbReference type="Gene3D" id="3.20.20.10">
    <property type="entry name" value="Alanine racemase"/>
    <property type="match status" value="1"/>
</dbReference>
<accession>A0A2M9R318</accession>
<dbReference type="InterPro" id="IPR001608">
    <property type="entry name" value="Ala_racemase_N"/>
</dbReference>
<dbReference type="SUPFAM" id="SSF53244">
    <property type="entry name" value="MurD-like peptide ligases, peptide-binding domain"/>
    <property type="match status" value="1"/>
</dbReference>
<dbReference type="InterPro" id="IPR035911">
    <property type="entry name" value="MurE/MurF_N"/>
</dbReference>
<dbReference type="Gene3D" id="3.40.1390.10">
    <property type="entry name" value="MurE/MurF, N-terminal domain"/>
    <property type="match status" value="1"/>
</dbReference>
<comment type="cofactor">
    <cofactor evidence="2 5 6">
        <name>pyridoxal 5'-phosphate</name>
        <dbReference type="ChEBI" id="CHEBI:597326"/>
    </cofactor>
</comment>
<keyword evidence="10" id="KW-1185">Reference proteome</keyword>
<comment type="function">
    <text evidence="5">Catalyzes the interconversion of L-alanine and D-alanine. May also act on other amino acids.</text>
</comment>
<dbReference type="PANTHER" id="PTHR30511:SF0">
    <property type="entry name" value="ALANINE RACEMASE, CATABOLIC-RELATED"/>
    <property type="match status" value="1"/>
</dbReference>
<evidence type="ECO:0000256" key="2">
    <source>
        <dbReference type="ARBA" id="ARBA00001933"/>
    </source>
</evidence>
<keyword evidence="3 5" id="KW-0663">Pyridoxal phosphate</keyword>
<feature type="active site" description="Proton acceptor; specific for L-alanine" evidence="5">
    <location>
        <position position="706"/>
    </location>
</feature>
<dbReference type="EC" id="5.1.1.1" evidence="5"/>
<dbReference type="Pfam" id="PF08245">
    <property type="entry name" value="Mur_ligase_M"/>
    <property type="match status" value="1"/>
</dbReference>
<dbReference type="SUPFAM" id="SSF51419">
    <property type="entry name" value="PLP-binding barrel"/>
    <property type="match status" value="1"/>
</dbReference>
<dbReference type="UniPathway" id="UPA00042">
    <property type="reaction ID" value="UER00497"/>
</dbReference>
<dbReference type="HAMAP" id="MF_01201">
    <property type="entry name" value="Ala_racemase"/>
    <property type="match status" value="1"/>
</dbReference>
<organism evidence="9 10">
    <name type="scientific">Avrilella dinanensis</name>
    <dbReference type="NCBI Taxonomy" id="2008672"/>
    <lineage>
        <taxon>Bacteria</taxon>
        <taxon>Pseudomonadati</taxon>
        <taxon>Bacteroidota</taxon>
        <taxon>Flavobacteriia</taxon>
        <taxon>Flavobacteriales</taxon>
        <taxon>Flavobacteriaceae</taxon>
        <taxon>Avrilella</taxon>
    </lineage>
</organism>
<evidence type="ECO:0000256" key="4">
    <source>
        <dbReference type="ARBA" id="ARBA00023235"/>
    </source>
</evidence>
<feature type="binding site" evidence="5 7">
    <location>
        <position position="578"/>
    </location>
    <ligand>
        <name>substrate</name>
    </ligand>
</feature>
<dbReference type="SUPFAM" id="SSF53623">
    <property type="entry name" value="MurD-like peptide ligases, catalytic domain"/>
    <property type="match status" value="1"/>
</dbReference>
<keyword evidence="9" id="KW-0436">Ligase</keyword>
<dbReference type="InterPro" id="IPR000821">
    <property type="entry name" value="Ala_racemase"/>
</dbReference>
<dbReference type="InterPro" id="IPR036565">
    <property type="entry name" value="Mur-like_cat_sf"/>
</dbReference>
<feature type="active site" description="Proton acceptor; specific for D-alanine" evidence="5">
    <location>
        <position position="480"/>
    </location>
</feature>
<dbReference type="InterPro" id="IPR029066">
    <property type="entry name" value="PLP-binding_barrel"/>
</dbReference>
<dbReference type="Proteomes" id="UP000231960">
    <property type="component" value="Unassembled WGS sequence"/>
</dbReference>
<evidence type="ECO:0000259" key="8">
    <source>
        <dbReference type="SMART" id="SM01005"/>
    </source>
</evidence>
<dbReference type="GO" id="GO:0016881">
    <property type="term" value="F:acid-amino acid ligase activity"/>
    <property type="evidence" value="ECO:0007669"/>
    <property type="project" value="InterPro"/>
</dbReference>
<dbReference type="Pfam" id="PF01168">
    <property type="entry name" value="Ala_racemase_N"/>
    <property type="match status" value="1"/>
</dbReference>
<dbReference type="GO" id="GO:0030170">
    <property type="term" value="F:pyridoxal phosphate binding"/>
    <property type="evidence" value="ECO:0007669"/>
    <property type="project" value="UniProtKB-UniRule"/>
</dbReference>
<evidence type="ECO:0000256" key="5">
    <source>
        <dbReference type="HAMAP-Rule" id="MF_01201"/>
    </source>
</evidence>
<dbReference type="Gene3D" id="3.90.190.20">
    <property type="entry name" value="Mur ligase, C-terminal domain"/>
    <property type="match status" value="1"/>
</dbReference>
<evidence type="ECO:0000256" key="7">
    <source>
        <dbReference type="PIRSR" id="PIRSR600821-52"/>
    </source>
</evidence>
<dbReference type="SMART" id="SM01005">
    <property type="entry name" value="Ala_racemase_C"/>
    <property type="match status" value="1"/>
</dbReference>
<evidence type="ECO:0000256" key="3">
    <source>
        <dbReference type="ARBA" id="ARBA00022898"/>
    </source>
</evidence>
<dbReference type="CDD" id="cd00430">
    <property type="entry name" value="PLPDE_III_AR"/>
    <property type="match status" value="1"/>
</dbReference>
<dbReference type="PRINTS" id="PR00992">
    <property type="entry name" value="ALARACEMASE"/>
</dbReference>
<evidence type="ECO:0000256" key="6">
    <source>
        <dbReference type="PIRSR" id="PIRSR600821-50"/>
    </source>
</evidence>
<feature type="modified residue" description="N6-(pyridoxal phosphate)lysine" evidence="5 6">
    <location>
        <position position="480"/>
    </location>
</feature>
<dbReference type="GO" id="GO:0008784">
    <property type="term" value="F:alanine racemase activity"/>
    <property type="evidence" value="ECO:0007669"/>
    <property type="project" value="UniProtKB-UniRule"/>
</dbReference>
<evidence type="ECO:0000256" key="1">
    <source>
        <dbReference type="ARBA" id="ARBA00000316"/>
    </source>
</evidence>
<dbReference type="InterPro" id="IPR013221">
    <property type="entry name" value="Mur_ligase_cen"/>
</dbReference>
<gene>
    <name evidence="9" type="ORF">CDL10_01155</name>
</gene>
<feature type="binding site" evidence="5 7">
    <location>
        <position position="755"/>
    </location>
    <ligand>
        <name>substrate</name>
    </ligand>
</feature>
<keyword evidence="4 5" id="KW-0413">Isomerase</keyword>
<dbReference type="OrthoDB" id="9801978at2"/>